<comment type="caution">
    <text evidence="1">The sequence shown here is derived from an EMBL/GenBank/DDBJ whole genome shotgun (WGS) entry which is preliminary data.</text>
</comment>
<dbReference type="Proteomes" id="UP000310636">
    <property type="component" value="Unassembled WGS sequence"/>
</dbReference>
<organism evidence="1 2">
    <name type="scientific">Cohnella fermenti</name>
    <dbReference type="NCBI Taxonomy" id="2565925"/>
    <lineage>
        <taxon>Bacteria</taxon>
        <taxon>Bacillati</taxon>
        <taxon>Bacillota</taxon>
        <taxon>Bacilli</taxon>
        <taxon>Bacillales</taxon>
        <taxon>Paenibacillaceae</taxon>
        <taxon>Cohnella</taxon>
    </lineage>
</organism>
<dbReference type="OrthoDB" id="529831at2"/>
<name>A0A4S4BI62_9BACL</name>
<dbReference type="EMBL" id="SSOB01000045">
    <property type="protein sequence ID" value="THF74048.1"/>
    <property type="molecule type" value="Genomic_DNA"/>
</dbReference>
<keyword evidence="2" id="KW-1185">Reference proteome</keyword>
<evidence type="ECO:0000313" key="2">
    <source>
        <dbReference type="Proteomes" id="UP000310636"/>
    </source>
</evidence>
<sequence length="387" mass="43095">MNRRHFRRFLPIVLLVIGLGTGVPSPAYGAEPRGEAGQEAVRLSVRSSPGAAYRLEEKWADPLLLRALREPSARASERAAERGASPELTDIYVEWAAPGGTSRTYRMEPNGQLYSEESDEAVRLPEPAAGRLLREAARLSRAHYGELADWSEASRLLPKLAVFTVVDLETGLHFRVQRRAGRDHADVQPVAKEDTQVMKTIYEDRWSWRRRAVLVQAEGRQLAASMNGMPHGGDGIPGNGFNGHFCIHFLNSSTHKSAAPDLAHQLMVFKAAGQPRALLQRLTPLEQAESFAAAIHEQDREWVRLLLERVDSSRSQQLQERMARVLAIRPTAPERLHAGEDVLTAEVALAVNCQRSGGGRRTETLRFEFARSSPSSPWRITRLEGEL</sequence>
<accession>A0A4S4BI62</accession>
<evidence type="ECO:0000313" key="1">
    <source>
        <dbReference type="EMBL" id="THF74048.1"/>
    </source>
</evidence>
<reference evidence="1 2" key="1">
    <citation type="submission" date="2019-04" db="EMBL/GenBank/DDBJ databases">
        <title>Cohnella sp. nov. isolated from preserved vegetables.</title>
        <authorList>
            <person name="Lin S.-Y."/>
            <person name="Hung M.-H."/>
            <person name="Young C.-C."/>
        </authorList>
    </citation>
    <scope>NUCLEOTIDE SEQUENCE [LARGE SCALE GENOMIC DNA]</scope>
    <source>
        <strain evidence="1 2">CC-MHH1044</strain>
    </source>
</reference>
<protein>
    <submittedName>
        <fullName evidence="1">Uncharacterized protein</fullName>
    </submittedName>
</protein>
<proteinExistence type="predicted"/>
<gene>
    <name evidence="1" type="ORF">E6C55_26520</name>
</gene>
<dbReference type="AlphaFoldDB" id="A0A4S4BI62"/>
<dbReference type="RefSeq" id="WP_136372860.1">
    <property type="nucleotide sequence ID" value="NZ_SSOB01000045.1"/>
</dbReference>